<gene>
    <name evidence="3" type="ORF">L3Y34_015691</name>
    <name evidence="4" type="ORF">L5515_001765</name>
</gene>
<organism evidence="3 5">
    <name type="scientific">Caenorhabditis briggsae</name>
    <dbReference type="NCBI Taxonomy" id="6238"/>
    <lineage>
        <taxon>Eukaryota</taxon>
        <taxon>Metazoa</taxon>
        <taxon>Ecdysozoa</taxon>
        <taxon>Nematoda</taxon>
        <taxon>Chromadorea</taxon>
        <taxon>Rhabditida</taxon>
        <taxon>Rhabditina</taxon>
        <taxon>Rhabditomorpha</taxon>
        <taxon>Rhabditoidea</taxon>
        <taxon>Rhabditidae</taxon>
        <taxon>Peloderinae</taxon>
        <taxon>Caenorhabditis</taxon>
    </lineage>
</organism>
<evidence type="ECO:0000313" key="6">
    <source>
        <dbReference type="Proteomes" id="UP000829354"/>
    </source>
</evidence>
<evidence type="ECO:0000313" key="3">
    <source>
        <dbReference type="EMBL" id="ULU12616.1"/>
    </source>
</evidence>
<feature type="region of interest" description="Disordered" evidence="1">
    <location>
        <begin position="51"/>
        <end position="82"/>
    </location>
</feature>
<name>A0AAE9DX08_CAEBR</name>
<accession>A0AAE9DX08</accession>
<keyword evidence="2" id="KW-0732">Signal</keyword>
<keyword evidence="6" id="KW-1185">Reference proteome</keyword>
<sequence>MYFRSTFLISVVFASMALAMFDHGPKYGSHPFKPVYLNPYGSKYESYGKYDDHKDSHYQPTYYHDSYQPKYNEGHDQKYGNDYYYSYQPSHQPYYGSSYYNEQPKYNGEL</sequence>
<evidence type="ECO:0000313" key="5">
    <source>
        <dbReference type="Proteomes" id="UP000827892"/>
    </source>
</evidence>
<dbReference type="Proteomes" id="UP000827892">
    <property type="component" value="Chromosome I"/>
</dbReference>
<evidence type="ECO:0000313" key="4">
    <source>
        <dbReference type="EMBL" id="UMM13569.1"/>
    </source>
</evidence>
<feature type="chain" id="PRO_5044706979" evidence="2">
    <location>
        <begin position="20"/>
        <end position="110"/>
    </location>
</feature>
<proteinExistence type="predicted"/>
<dbReference type="EMBL" id="CP092620">
    <property type="protein sequence ID" value="UMM13569.1"/>
    <property type="molecule type" value="Genomic_DNA"/>
</dbReference>
<evidence type="ECO:0000256" key="2">
    <source>
        <dbReference type="SAM" id="SignalP"/>
    </source>
</evidence>
<reference evidence="3 5" key="2">
    <citation type="submission" date="2022-05" db="EMBL/GenBank/DDBJ databases">
        <title>Chromosome-level reference genomes for two strains of Caenorhabditis briggsae: an improved platform for comparative genomics.</title>
        <authorList>
            <person name="Stevens L."/>
            <person name="Andersen E.C."/>
        </authorList>
    </citation>
    <scope>NUCLEOTIDE SEQUENCE [LARGE SCALE GENOMIC DNA]</scope>
    <source>
        <strain evidence="3">QX1410_ONT</strain>
        <tissue evidence="3">Whole-organism</tissue>
    </source>
</reference>
<dbReference type="EMBL" id="CP090891">
    <property type="protein sequence ID" value="ULU12616.1"/>
    <property type="molecule type" value="Genomic_DNA"/>
</dbReference>
<protein>
    <submittedName>
        <fullName evidence="3">Uncharacterized protein</fullName>
    </submittedName>
</protein>
<reference evidence="4 6" key="1">
    <citation type="submission" date="2022-04" db="EMBL/GenBank/DDBJ databases">
        <title>Chromosome-level reference genomes for two strains of Caenorhabditis briggsae: an improved platform for comparative genomics.</title>
        <authorList>
            <person name="Stevens L."/>
            <person name="Andersen E."/>
        </authorList>
    </citation>
    <scope>NUCLEOTIDE SEQUENCE [LARGE SCALE GENOMIC DNA]</scope>
    <source>
        <strain evidence="4">VX34</strain>
        <tissue evidence="4">Whole-organism</tissue>
    </source>
</reference>
<dbReference type="Proteomes" id="UP000829354">
    <property type="component" value="Chromosome I"/>
</dbReference>
<dbReference type="AlphaFoldDB" id="A0AAE9DX08"/>
<feature type="signal peptide" evidence="2">
    <location>
        <begin position="1"/>
        <end position="19"/>
    </location>
</feature>
<evidence type="ECO:0000256" key="1">
    <source>
        <dbReference type="SAM" id="MobiDB-lite"/>
    </source>
</evidence>